<evidence type="ECO:0000313" key="3">
    <source>
        <dbReference type="Proteomes" id="UP000834106"/>
    </source>
</evidence>
<accession>A0AAD2E6X6</accession>
<evidence type="ECO:0000259" key="1">
    <source>
        <dbReference type="Pfam" id="PF14624"/>
    </source>
</evidence>
<gene>
    <name evidence="2" type="ORF">FPE_LOCUS25853</name>
</gene>
<evidence type="ECO:0000313" key="2">
    <source>
        <dbReference type="EMBL" id="CAI9778423.1"/>
    </source>
</evidence>
<dbReference type="Pfam" id="PF14624">
    <property type="entry name" value="Vwaint"/>
    <property type="match status" value="1"/>
</dbReference>
<sequence length="109" mass="12662">MQERRAYVLSGLSLHSWQRATARGDSRDSKSLLQPYQTHPWSTCSIFFPKQAKTSIHIYREHTKTVLSSHFLRLSSNRRVNFEFYLVRCKFTSAKVVDALVLLMKLVSA</sequence>
<dbReference type="Proteomes" id="UP000834106">
    <property type="component" value="Chromosome 16"/>
</dbReference>
<keyword evidence="3" id="KW-1185">Reference proteome</keyword>
<dbReference type="EMBL" id="OU503051">
    <property type="protein sequence ID" value="CAI9778423.1"/>
    <property type="molecule type" value="Genomic_DNA"/>
</dbReference>
<feature type="domain" description="VWA-Hint protein Vwaint" evidence="1">
    <location>
        <begin position="5"/>
        <end position="41"/>
    </location>
</feature>
<dbReference type="AlphaFoldDB" id="A0AAD2E6X6"/>
<reference evidence="2" key="1">
    <citation type="submission" date="2023-05" db="EMBL/GenBank/DDBJ databases">
        <authorList>
            <person name="Huff M."/>
        </authorList>
    </citation>
    <scope>NUCLEOTIDE SEQUENCE</scope>
</reference>
<proteinExistence type="predicted"/>
<dbReference type="InterPro" id="IPR032838">
    <property type="entry name" value="Vwaint_dom"/>
</dbReference>
<organism evidence="2 3">
    <name type="scientific">Fraxinus pennsylvanica</name>
    <dbReference type="NCBI Taxonomy" id="56036"/>
    <lineage>
        <taxon>Eukaryota</taxon>
        <taxon>Viridiplantae</taxon>
        <taxon>Streptophyta</taxon>
        <taxon>Embryophyta</taxon>
        <taxon>Tracheophyta</taxon>
        <taxon>Spermatophyta</taxon>
        <taxon>Magnoliopsida</taxon>
        <taxon>eudicotyledons</taxon>
        <taxon>Gunneridae</taxon>
        <taxon>Pentapetalae</taxon>
        <taxon>asterids</taxon>
        <taxon>lamiids</taxon>
        <taxon>Lamiales</taxon>
        <taxon>Oleaceae</taxon>
        <taxon>Oleeae</taxon>
        <taxon>Fraxinus</taxon>
    </lineage>
</organism>
<protein>
    <recommendedName>
        <fullName evidence="1">VWA-Hint protein Vwaint domain-containing protein</fullName>
    </recommendedName>
</protein>
<name>A0AAD2E6X6_9LAMI</name>